<dbReference type="CDD" id="cd00609">
    <property type="entry name" value="AAT_like"/>
    <property type="match status" value="1"/>
</dbReference>
<proteinExistence type="inferred from homology"/>
<evidence type="ECO:0000313" key="9">
    <source>
        <dbReference type="Proteomes" id="UP000316406"/>
    </source>
</evidence>
<evidence type="ECO:0000256" key="6">
    <source>
        <dbReference type="SAM" id="MobiDB-lite"/>
    </source>
</evidence>
<dbReference type="Pfam" id="PF00155">
    <property type="entry name" value="Aminotran_1_2"/>
    <property type="match status" value="1"/>
</dbReference>
<dbReference type="GO" id="GO:0030170">
    <property type="term" value="F:pyridoxal phosphate binding"/>
    <property type="evidence" value="ECO:0007669"/>
    <property type="project" value="InterPro"/>
</dbReference>
<dbReference type="SUPFAM" id="SSF46785">
    <property type="entry name" value="Winged helix' DNA-binding domain"/>
    <property type="match status" value="1"/>
</dbReference>
<dbReference type="InterPro" id="IPR015421">
    <property type="entry name" value="PyrdxlP-dep_Trfase_major"/>
</dbReference>
<organism evidence="8 9">
    <name type="scientific">Brevibacterium aurantiacum</name>
    <dbReference type="NCBI Taxonomy" id="273384"/>
    <lineage>
        <taxon>Bacteria</taxon>
        <taxon>Bacillati</taxon>
        <taxon>Actinomycetota</taxon>
        <taxon>Actinomycetes</taxon>
        <taxon>Micrococcales</taxon>
        <taxon>Brevibacteriaceae</taxon>
        <taxon>Brevibacterium</taxon>
    </lineage>
</organism>
<evidence type="ECO:0000256" key="2">
    <source>
        <dbReference type="ARBA" id="ARBA00022898"/>
    </source>
</evidence>
<dbReference type="InterPro" id="IPR015424">
    <property type="entry name" value="PyrdxlP-dep_Trfase"/>
</dbReference>
<dbReference type="RefSeq" id="WP_143920862.1">
    <property type="nucleotide sequence ID" value="NZ_VLTK01000001.1"/>
</dbReference>
<dbReference type="GO" id="GO:0008483">
    <property type="term" value="F:transaminase activity"/>
    <property type="evidence" value="ECO:0007669"/>
    <property type="project" value="UniProtKB-KW"/>
</dbReference>
<dbReference type="SMART" id="SM00345">
    <property type="entry name" value="HTH_GNTR"/>
    <property type="match status" value="1"/>
</dbReference>
<keyword evidence="5" id="KW-0804">Transcription</keyword>
<dbReference type="AlphaFoldDB" id="A0A556CQL8"/>
<keyword evidence="3" id="KW-0805">Transcription regulation</keyword>
<gene>
    <name evidence="8" type="ORF">FO013_01885</name>
</gene>
<dbReference type="GO" id="GO:0003677">
    <property type="term" value="F:DNA binding"/>
    <property type="evidence" value="ECO:0007669"/>
    <property type="project" value="UniProtKB-KW"/>
</dbReference>
<feature type="domain" description="HTH gntR-type" evidence="7">
    <location>
        <begin position="16"/>
        <end position="84"/>
    </location>
</feature>
<keyword evidence="9" id="KW-1185">Reference proteome</keyword>
<keyword evidence="4" id="KW-0238">DNA-binding</keyword>
<dbReference type="Gene3D" id="1.10.10.10">
    <property type="entry name" value="Winged helix-like DNA-binding domain superfamily/Winged helix DNA-binding domain"/>
    <property type="match status" value="1"/>
</dbReference>
<dbReference type="InterPro" id="IPR036390">
    <property type="entry name" value="WH_DNA-bd_sf"/>
</dbReference>
<dbReference type="InterPro" id="IPR004839">
    <property type="entry name" value="Aminotransferase_I/II_large"/>
</dbReference>
<dbReference type="SUPFAM" id="SSF53383">
    <property type="entry name" value="PLP-dependent transferases"/>
    <property type="match status" value="1"/>
</dbReference>
<keyword evidence="8" id="KW-0808">Transferase</keyword>
<dbReference type="PROSITE" id="PS50949">
    <property type="entry name" value="HTH_GNTR"/>
    <property type="match status" value="1"/>
</dbReference>
<protein>
    <submittedName>
        <fullName evidence="8">PLP-dependent aminotransferase family protein</fullName>
    </submittedName>
</protein>
<dbReference type="InterPro" id="IPR000524">
    <property type="entry name" value="Tscrpt_reg_HTH_GntR"/>
</dbReference>
<name>A0A556CQL8_BREAU</name>
<dbReference type="Pfam" id="PF00392">
    <property type="entry name" value="GntR"/>
    <property type="match status" value="1"/>
</dbReference>
<dbReference type="Proteomes" id="UP000316406">
    <property type="component" value="Unassembled WGS sequence"/>
</dbReference>
<comment type="similarity">
    <text evidence="1">In the C-terminal section; belongs to the class-I pyridoxal-phosphate-dependent aminotransferase family.</text>
</comment>
<feature type="region of interest" description="Disordered" evidence="6">
    <location>
        <begin position="96"/>
        <end position="141"/>
    </location>
</feature>
<evidence type="ECO:0000256" key="3">
    <source>
        <dbReference type="ARBA" id="ARBA00023015"/>
    </source>
</evidence>
<dbReference type="InterPro" id="IPR051446">
    <property type="entry name" value="HTH_trans_reg/aminotransferase"/>
</dbReference>
<keyword evidence="8" id="KW-0032">Aminotransferase</keyword>
<evidence type="ECO:0000313" key="8">
    <source>
        <dbReference type="EMBL" id="TSI19722.1"/>
    </source>
</evidence>
<comment type="caution">
    <text evidence="8">The sequence shown here is derived from an EMBL/GenBank/DDBJ whole genome shotgun (WGS) entry which is preliminary data.</text>
</comment>
<dbReference type="GO" id="GO:0003700">
    <property type="term" value="F:DNA-binding transcription factor activity"/>
    <property type="evidence" value="ECO:0007669"/>
    <property type="project" value="InterPro"/>
</dbReference>
<dbReference type="OrthoDB" id="594134at2"/>
<accession>A0A556CQL8</accession>
<evidence type="ECO:0000259" key="7">
    <source>
        <dbReference type="PROSITE" id="PS50949"/>
    </source>
</evidence>
<dbReference type="PANTHER" id="PTHR46577:SF1">
    <property type="entry name" value="HTH-TYPE TRANSCRIPTIONAL REGULATORY PROTEIN GABR"/>
    <property type="match status" value="1"/>
</dbReference>
<evidence type="ECO:0000256" key="4">
    <source>
        <dbReference type="ARBA" id="ARBA00023125"/>
    </source>
</evidence>
<reference evidence="8 9" key="1">
    <citation type="submission" date="2019-07" db="EMBL/GenBank/DDBJ databases">
        <title>Draft genome sequence of Brevibacterium aurantiacum XU54 isolated from Xinjiang China.</title>
        <authorList>
            <person name="Xu X."/>
        </authorList>
    </citation>
    <scope>NUCLEOTIDE SEQUENCE [LARGE SCALE GENOMIC DNA]</scope>
    <source>
        <strain evidence="8 9">XU54</strain>
    </source>
</reference>
<dbReference type="PANTHER" id="PTHR46577">
    <property type="entry name" value="HTH-TYPE TRANSCRIPTIONAL REGULATORY PROTEIN GABR"/>
    <property type="match status" value="1"/>
</dbReference>
<keyword evidence="2" id="KW-0663">Pyridoxal phosphate</keyword>
<dbReference type="EMBL" id="VLTK01000001">
    <property type="protein sequence ID" value="TSI19722.1"/>
    <property type="molecule type" value="Genomic_DNA"/>
</dbReference>
<evidence type="ECO:0000256" key="5">
    <source>
        <dbReference type="ARBA" id="ARBA00023163"/>
    </source>
</evidence>
<dbReference type="InterPro" id="IPR036388">
    <property type="entry name" value="WH-like_DNA-bd_sf"/>
</dbReference>
<dbReference type="Gene3D" id="3.40.640.10">
    <property type="entry name" value="Type I PLP-dependent aspartate aminotransferase-like (Major domain)"/>
    <property type="match status" value="1"/>
</dbReference>
<sequence length="486" mass="51883">MPRAPREVHLPIVLDQPRSAALVDAVIELISERQLGDADWLPSSRALAHQLSCSRTLVETAYAELIAAGYLETFPGSGTRVAEGAANGAAAGVEAGSASAAGGPRHLSGKAMAEKGPTSHEDLSWRSGRSMRSASRNLRPGRPDTALVDMRAWAASVKRAAVETAFRESPRDVGNPTFASAMAEHLRRHRGISAESIVTAPGSAHVFAAIAELAHARGLRRCYMEAPCYGAAYEEMVRAGFDVLPVGVDEDGLQVGELPSKAGLVYVTPAHQYPLGYRMSVPRRAELIAWAGRTGSIIIEDDYDGEFRFGVPPLPALRSMRGAGDCVVYVGTSSKVLSPSLALAWAVPPAEMFDELADFMWDRRLVANPVIATALAGFITRGDLARHLSRASRVYRDRRRSLVQAMESSGLEVPVLGVAAGLHVSLEVADDAEVALNLRGLGWEVSTLSSFPCQPKSIASGLVVGFACLEPMRAREFAHDLSEVLG</sequence>
<evidence type="ECO:0000256" key="1">
    <source>
        <dbReference type="ARBA" id="ARBA00005384"/>
    </source>
</evidence>